<keyword evidence="1" id="KW-1133">Transmembrane helix</keyword>
<name>A0A8S5V202_9CAUD</name>
<proteinExistence type="predicted"/>
<accession>A0A8S5V202</accession>
<feature type="transmembrane region" description="Helical" evidence="1">
    <location>
        <begin position="31"/>
        <end position="57"/>
    </location>
</feature>
<organism evidence="2">
    <name type="scientific">Myoviridae sp. ctJ2i1</name>
    <dbReference type="NCBI Taxonomy" id="2825079"/>
    <lineage>
        <taxon>Viruses</taxon>
        <taxon>Duplodnaviria</taxon>
        <taxon>Heunggongvirae</taxon>
        <taxon>Uroviricota</taxon>
        <taxon>Caudoviricetes</taxon>
    </lineage>
</organism>
<feature type="transmembrane region" description="Helical" evidence="1">
    <location>
        <begin position="7"/>
        <end position="25"/>
    </location>
</feature>
<keyword evidence="1" id="KW-0812">Transmembrane</keyword>
<dbReference type="EMBL" id="BK016182">
    <property type="protein sequence ID" value="DAG00647.1"/>
    <property type="molecule type" value="Genomic_DNA"/>
</dbReference>
<reference evidence="2" key="1">
    <citation type="journal article" date="2021" name="Proc. Natl. Acad. Sci. U.S.A.">
        <title>A Catalog of Tens of Thousands of Viruses from Human Metagenomes Reveals Hidden Associations with Chronic Diseases.</title>
        <authorList>
            <person name="Tisza M.J."/>
            <person name="Buck C.B."/>
        </authorList>
    </citation>
    <scope>NUCLEOTIDE SEQUENCE</scope>
    <source>
        <strain evidence="2">CtJ2i1</strain>
    </source>
</reference>
<protein>
    <submittedName>
        <fullName evidence="2">Uncharacterized protein</fullName>
    </submittedName>
</protein>
<sequence length="90" mass="10525">MSKNKTILYIYFTLLLVTGVGSKIISFLDFLFYILMIPLAICMVLFILIVTVIITYISVYNLLHVFGIELFDNIKIPIKFIYEQKNKDDH</sequence>
<evidence type="ECO:0000313" key="2">
    <source>
        <dbReference type="EMBL" id="DAG00647.1"/>
    </source>
</evidence>
<keyword evidence="1" id="KW-0472">Membrane</keyword>
<evidence type="ECO:0000256" key="1">
    <source>
        <dbReference type="SAM" id="Phobius"/>
    </source>
</evidence>